<dbReference type="EMBL" id="CAJJDO010000115">
    <property type="protein sequence ID" value="CAD8197302.1"/>
    <property type="molecule type" value="Genomic_DNA"/>
</dbReference>
<feature type="coiled-coil region" evidence="1">
    <location>
        <begin position="260"/>
        <end position="291"/>
    </location>
</feature>
<feature type="coiled-coil region" evidence="1">
    <location>
        <begin position="626"/>
        <end position="660"/>
    </location>
</feature>
<accession>A0A8S1X7W6</accession>
<dbReference type="OrthoDB" id="305130at2759"/>
<comment type="caution">
    <text evidence="2">The sequence shown here is derived from an EMBL/GenBank/DDBJ whole genome shotgun (WGS) entry which is preliminary data.</text>
</comment>
<name>A0A8S1X7W6_9CILI</name>
<feature type="coiled-coil region" evidence="1">
    <location>
        <begin position="320"/>
        <end position="347"/>
    </location>
</feature>
<dbReference type="Proteomes" id="UP000689195">
    <property type="component" value="Unassembled WGS sequence"/>
</dbReference>
<evidence type="ECO:0000313" key="2">
    <source>
        <dbReference type="EMBL" id="CAD8197302.1"/>
    </source>
</evidence>
<dbReference type="AlphaFoldDB" id="A0A8S1X7W6"/>
<keyword evidence="3" id="KW-1185">Reference proteome</keyword>
<gene>
    <name evidence="2" type="ORF">PPENT_87.1.T1150038</name>
</gene>
<evidence type="ECO:0000313" key="3">
    <source>
        <dbReference type="Proteomes" id="UP000689195"/>
    </source>
</evidence>
<evidence type="ECO:0000256" key="1">
    <source>
        <dbReference type="SAM" id="Coils"/>
    </source>
</evidence>
<organism evidence="2 3">
    <name type="scientific">Paramecium pentaurelia</name>
    <dbReference type="NCBI Taxonomy" id="43138"/>
    <lineage>
        <taxon>Eukaryota</taxon>
        <taxon>Sar</taxon>
        <taxon>Alveolata</taxon>
        <taxon>Ciliophora</taxon>
        <taxon>Intramacronucleata</taxon>
        <taxon>Oligohymenophorea</taxon>
        <taxon>Peniculida</taxon>
        <taxon>Parameciidae</taxon>
        <taxon>Paramecium</taxon>
    </lineage>
</organism>
<keyword evidence="1" id="KW-0175">Coiled coil</keyword>
<proteinExistence type="predicted"/>
<protein>
    <submittedName>
        <fullName evidence="2">Uncharacterized protein</fullName>
    </submittedName>
</protein>
<sequence>MFAFYSDLIDKSYCPFPKLNPQQSYLNDVYMNKENIKQYKIPSKKYNVITDEQRNSLIKMITEDGISIKNASEKCSIKLSTAKAILKVYKTQGRVGKKQCRQRKARTKSKIENGRIDLMMEIRKKLPKIGFNQYLCFATQQQFSKPVKEEQYNIQIENIEYPEDDESFVESDDSELNPFQFELDQQKSKDERVEIMYRALLKNRDNILEVISDANHNLKKLRKYASVLQKEHQIFNILKKAYEDLKHKTINHDQLLISLEKGYEKQIQELSNELQQLNQQMIQQAQEFEKQACLYKQQLTQKQEQLTLKEQEIIFIKNNELQLSDKLKNSQAELVKLQKESNAIKKIKTSNFLNLNEKSDFPFSTFELVIATKIKTQLVSFLSSKDIVNLCLTKKSIYFALCQFKVVIPQIIRCSTIQYQSQMKLLTKQVDLFKRLSNDCPEQIVKTQIIKYFDANLNPNEWLDPIIIEANNFVKGSQFLGRLEHIENADSTDGLKTFVQSMATRSQQTSNLLKSDPFNLSQFTANLIINSNDREAFQKERQNQLKKLKASQSDVQEKIFNLGTAVAADVGLFGLYLATMQRIFASLYVFGSYINIECRSQSSLIYYLAEQHWQLIQKQTILESMIQDRQQRIQNNNNEIKALNEQTKGLQDLIKTLQASIKAHKIETLNEQTEKAKIKQELQETKQLLFSYGKNIKLLALEIRELRKVNKEIVMQNNKAASQISDLKSQVAQIQV</sequence>
<reference evidence="2" key="1">
    <citation type="submission" date="2021-01" db="EMBL/GenBank/DDBJ databases">
        <authorList>
            <consortium name="Genoscope - CEA"/>
            <person name="William W."/>
        </authorList>
    </citation>
    <scope>NUCLEOTIDE SEQUENCE</scope>
</reference>